<feature type="transmembrane region" description="Helical" evidence="1">
    <location>
        <begin position="294"/>
        <end position="316"/>
    </location>
</feature>
<evidence type="ECO:0000256" key="1">
    <source>
        <dbReference type="SAM" id="Phobius"/>
    </source>
</evidence>
<keyword evidence="3" id="KW-1185">Reference proteome</keyword>
<dbReference type="KEGG" id="add:HUW48_17945"/>
<evidence type="ECO:0000313" key="3">
    <source>
        <dbReference type="Proteomes" id="UP000514509"/>
    </source>
</evidence>
<dbReference type="Proteomes" id="UP000514509">
    <property type="component" value="Chromosome"/>
</dbReference>
<reference evidence="2 3" key="2">
    <citation type="submission" date="2020-08" db="EMBL/GenBank/DDBJ databases">
        <title>Adhaeribacter dokdonensis sp. nov., isolated from the rhizosphere of Elymus tsukushiensis, a plant native to the Dokdo Islands, Republic of Korea.</title>
        <authorList>
            <person name="Ghim S.Y."/>
        </authorList>
    </citation>
    <scope>NUCLEOTIDE SEQUENCE [LARGE SCALE GENOMIC DNA]</scope>
    <source>
        <strain evidence="2 3">KUDC8001</strain>
    </source>
</reference>
<feature type="transmembrane region" description="Helical" evidence="1">
    <location>
        <begin position="134"/>
        <end position="156"/>
    </location>
</feature>
<dbReference type="EMBL" id="CP055153">
    <property type="protein sequence ID" value="QMU29787.1"/>
    <property type="molecule type" value="Genomic_DNA"/>
</dbReference>
<keyword evidence="1" id="KW-1133">Transmembrane helix</keyword>
<dbReference type="RefSeq" id="WP_182412247.1">
    <property type="nucleotide sequence ID" value="NZ_CP055153.1"/>
</dbReference>
<keyword evidence="1" id="KW-0472">Membrane</keyword>
<dbReference type="AlphaFoldDB" id="A0A7L7LAM3"/>
<feature type="transmembrane region" description="Helical" evidence="1">
    <location>
        <begin position="14"/>
        <end position="37"/>
    </location>
</feature>
<feature type="transmembrane region" description="Helical" evidence="1">
    <location>
        <begin position="225"/>
        <end position="246"/>
    </location>
</feature>
<feature type="transmembrane region" description="Helical" evidence="1">
    <location>
        <begin position="266"/>
        <end position="288"/>
    </location>
</feature>
<feature type="transmembrane region" description="Helical" evidence="1">
    <location>
        <begin position="103"/>
        <end position="122"/>
    </location>
</feature>
<evidence type="ECO:0000313" key="2">
    <source>
        <dbReference type="EMBL" id="QMU29787.1"/>
    </source>
</evidence>
<protein>
    <submittedName>
        <fullName evidence="2">Uncharacterized protein</fullName>
    </submittedName>
</protein>
<feature type="transmembrane region" description="Helical" evidence="1">
    <location>
        <begin position="49"/>
        <end position="72"/>
    </location>
</feature>
<name>A0A7L7LAM3_9BACT</name>
<accession>A0A7L7LAM3</accession>
<proteinExistence type="predicted"/>
<keyword evidence="1" id="KW-0812">Transmembrane</keyword>
<gene>
    <name evidence="2" type="ORF">HUW48_17945</name>
</gene>
<organism evidence="2 3">
    <name type="scientific">Adhaeribacter radiodurans</name>
    <dbReference type="NCBI Taxonomy" id="2745197"/>
    <lineage>
        <taxon>Bacteria</taxon>
        <taxon>Pseudomonadati</taxon>
        <taxon>Bacteroidota</taxon>
        <taxon>Cytophagia</taxon>
        <taxon>Cytophagales</taxon>
        <taxon>Hymenobacteraceae</taxon>
        <taxon>Adhaeribacter</taxon>
    </lineage>
</organism>
<feature type="transmembrane region" description="Helical" evidence="1">
    <location>
        <begin position="328"/>
        <end position="351"/>
    </location>
</feature>
<sequence length="371" mass="43764">MLAMRPLLAIWRKVIINPFFQVNTGFFFFWVMLLVVFQNPSNRLFTDPFLSSVIQTPVDLLVILAALLLYFFKCYQYVRAKLALPEHDFLFIVSLLPPQKVGLSWLLVFGSLYAPALFYLSLLTRSALKLSINFISFGLPGFSLLLAIFFAAYFTFFHRQLKTDKSYKFGFPFRLFPAYNHYSFIFSKYIWHEAKGLFLLSKVFLLTAIWAFLKVYPPAEYGLRPAAFGFLMGLLGHCLLVFRTHVFEEERLLLLRQLPLHTQQRILLLLLAYGFTLLPELLFLLSYLQVHFPIWGIFTFYIFGCSFLLLLHTFLYRPITQDKYYRQIFFLFISLLFMILFSVPLWLLAVLSMGLNISLLHRHYYRFEATW</sequence>
<feature type="transmembrane region" description="Helical" evidence="1">
    <location>
        <begin position="196"/>
        <end position="213"/>
    </location>
</feature>
<reference evidence="2 3" key="1">
    <citation type="submission" date="2020-06" db="EMBL/GenBank/DDBJ databases">
        <authorList>
            <person name="Hwang Y.J."/>
        </authorList>
    </citation>
    <scope>NUCLEOTIDE SEQUENCE [LARGE SCALE GENOMIC DNA]</scope>
    <source>
        <strain evidence="2 3">KUDC8001</strain>
    </source>
</reference>